<name>A0A1G6R4T2_9BACT</name>
<evidence type="ECO:0000313" key="4">
    <source>
        <dbReference type="Proteomes" id="UP000199060"/>
    </source>
</evidence>
<evidence type="ECO:0000256" key="1">
    <source>
        <dbReference type="SAM" id="MobiDB-lite"/>
    </source>
</evidence>
<feature type="compositionally biased region" description="Gly residues" evidence="1">
    <location>
        <begin position="193"/>
        <end position="205"/>
    </location>
</feature>
<dbReference type="EMBL" id="FNAC01000011">
    <property type="protein sequence ID" value="SDC99612.1"/>
    <property type="molecule type" value="Genomic_DNA"/>
</dbReference>
<feature type="compositionally biased region" description="Gly residues" evidence="1">
    <location>
        <begin position="143"/>
        <end position="166"/>
    </location>
</feature>
<dbReference type="InterPro" id="IPR049304">
    <property type="entry name" value="Gly_rich_dom"/>
</dbReference>
<feature type="region of interest" description="Disordered" evidence="1">
    <location>
        <begin position="120"/>
        <end position="277"/>
    </location>
</feature>
<feature type="compositionally biased region" description="Gly residues" evidence="1">
    <location>
        <begin position="266"/>
        <end position="277"/>
    </location>
</feature>
<accession>A0A1G6R4T2</accession>
<dbReference type="Pfam" id="PF21722">
    <property type="entry name" value="Gly_rich_2"/>
    <property type="match status" value="1"/>
</dbReference>
<protein>
    <submittedName>
        <fullName evidence="3">Por secretion system C-terminal sorting domain-containing protein</fullName>
    </submittedName>
</protein>
<gene>
    <name evidence="3" type="ORF">SAMN04488104_101194</name>
</gene>
<evidence type="ECO:0000259" key="2">
    <source>
        <dbReference type="Pfam" id="PF21722"/>
    </source>
</evidence>
<feature type="compositionally biased region" description="Gly residues" evidence="1">
    <location>
        <begin position="218"/>
        <end position="236"/>
    </location>
</feature>
<dbReference type="Proteomes" id="UP000199060">
    <property type="component" value="Unassembled WGS sequence"/>
</dbReference>
<reference evidence="4" key="1">
    <citation type="submission" date="2016-10" db="EMBL/GenBank/DDBJ databases">
        <authorList>
            <person name="Varghese N."/>
            <person name="Submissions S."/>
        </authorList>
    </citation>
    <scope>NUCLEOTIDE SEQUENCE [LARGE SCALE GENOMIC DNA]</scope>
    <source>
        <strain evidence="4">DSM 23095</strain>
    </source>
</reference>
<sequence length="488" mass="49887">MISFTNKFTFSFAEPAKTRRLILFASISLLVLINIKVVKSQTIERITTRGNFTFTVPTYSGPDLSPGDEVLVDLEVIIVGAGGGGGRGNGAGGGGGGEVRSLRIEALEGAVLTGYIGQGGAGGSSTNNSGRDGQTTIFNGFSARGGAGGNGGNGAPGGNSGSGTLRGNGNSIERSNGNGNGNGNGNNSQPLLAGGGGGGAQGNGSSGITNLSPPTARGGDGGAGIDGFGGGGGGVASGASGQNYSLGQGRDGGTSGSTGNASNASNGGGGGGGINRGGNGGDGVVEISVSFRILPVEFLYLRAELEPKDRITKIEWATAKEWENSHFEIERAQNGIENWEKIGNINSVGYSDLATAYSFLDEKLPITGGRLFYRLKSVDLDGKYTYSKTLAIQVAPVSGNSTWRLYPNPSEAGTYVHLVQLENHIGQDQAIAFKISDSSGISAGDFIANSLEQVESQLNEYLKNQKAGLYFLHLSSEAYSENIKIFVR</sequence>
<keyword evidence="4" id="KW-1185">Reference proteome</keyword>
<dbReference type="AlphaFoldDB" id="A0A1G6R4T2"/>
<feature type="domain" description="Glycine-rich" evidence="2">
    <location>
        <begin position="72"/>
        <end position="287"/>
    </location>
</feature>
<organism evidence="3 4">
    <name type="scientific">Algoriphagus faecimaris</name>
    <dbReference type="NCBI Taxonomy" id="686796"/>
    <lineage>
        <taxon>Bacteria</taxon>
        <taxon>Pseudomonadati</taxon>
        <taxon>Bacteroidota</taxon>
        <taxon>Cytophagia</taxon>
        <taxon>Cytophagales</taxon>
        <taxon>Cyclobacteriaceae</taxon>
        <taxon>Algoriphagus</taxon>
    </lineage>
</organism>
<feature type="compositionally biased region" description="Low complexity" evidence="1">
    <location>
        <begin position="167"/>
        <end position="177"/>
    </location>
</feature>
<dbReference type="RefSeq" id="WP_087938729.1">
    <property type="nucleotide sequence ID" value="NZ_FNAC01000011.1"/>
</dbReference>
<dbReference type="STRING" id="686796.SAMN04488104_101194"/>
<dbReference type="OrthoDB" id="1443240at2"/>
<proteinExistence type="predicted"/>
<evidence type="ECO:0000313" key="3">
    <source>
        <dbReference type="EMBL" id="SDC99612.1"/>
    </source>
</evidence>